<comment type="caution">
    <text evidence="1">The sequence shown here is derived from an EMBL/GenBank/DDBJ whole genome shotgun (WGS) entry which is preliminary data.</text>
</comment>
<reference evidence="1" key="1">
    <citation type="submission" date="2021-09" db="EMBL/GenBank/DDBJ databases">
        <authorList>
            <consortium name="AG Swart"/>
            <person name="Singh M."/>
            <person name="Singh A."/>
            <person name="Seah K."/>
            <person name="Emmerich C."/>
        </authorList>
    </citation>
    <scope>NUCLEOTIDE SEQUENCE</scope>
    <source>
        <strain evidence="1">ATCC30299</strain>
    </source>
</reference>
<dbReference type="EMBL" id="CAJZBQ010000057">
    <property type="protein sequence ID" value="CAG9334151.1"/>
    <property type="molecule type" value="Genomic_DNA"/>
</dbReference>
<accession>A0AAU9KAF3</accession>
<protein>
    <submittedName>
        <fullName evidence="1">Uncharacterized protein</fullName>
    </submittedName>
</protein>
<evidence type="ECO:0000313" key="1">
    <source>
        <dbReference type="EMBL" id="CAG9334151.1"/>
    </source>
</evidence>
<keyword evidence="2" id="KW-1185">Reference proteome</keyword>
<proteinExistence type="predicted"/>
<gene>
    <name evidence="1" type="ORF">BSTOLATCC_MIC59944</name>
</gene>
<sequence length="71" mass="8819">MEKLIIWLRSIIANLYLLCEKEKLLSLYLFSIRKWATLKRGKNAVYSKTWLFPWKYNKFNIWCSKWSENWI</sequence>
<dbReference type="Proteomes" id="UP001162131">
    <property type="component" value="Unassembled WGS sequence"/>
</dbReference>
<organism evidence="1 2">
    <name type="scientific">Blepharisma stoltei</name>
    <dbReference type="NCBI Taxonomy" id="1481888"/>
    <lineage>
        <taxon>Eukaryota</taxon>
        <taxon>Sar</taxon>
        <taxon>Alveolata</taxon>
        <taxon>Ciliophora</taxon>
        <taxon>Postciliodesmatophora</taxon>
        <taxon>Heterotrichea</taxon>
        <taxon>Heterotrichida</taxon>
        <taxon>Blepharismidae</taxon>
        <taxon>Blepharisma</taxon>
    </lineage>
</organism>
<evidence type="ECO:0000313" key="2">
    <source>
        <dbReference type="Proteomes" id="UP001162131"/>
    </source>
</evidence>
<dbReference type="AlphaFoldDB" id="A0AAU9KAF3"/>
<name>A0AAU9KAF3_9CILI</name>